<organism evidence="8 9">
    <name type="scientific">Sinomonas cyclohexanicum</name>
    <name type="common">Corynebacterium cyclohexanicum</name>
    <dbReference type="NCBI Taxonomy" id="322009"/>
    <lineage>
        <taxon>Bacteria</taxon>
        <taxon>Bacillati</taxon>
        <taxon>Actinomycetota</taxon>
        <taxon>Actinomycetes</taxon>
        <taxon>Micrococcales</taxon>
        <taxon>Micrococcaceae</taxon>
        <taxon>Sinomonas</taxon>
    </lineage>
</organism>
<dbReference type="PRINTS" id="PR00037">
    <property type="entry name" value="HTHLACR"/>
</dbReference>
<dbReference type="Pfam" id="PF00455">
    <property type="entry name" value="DeoRC"/>
    <property type="match status" value="1"/>
</dbReference>
<dbReference type="InterPro" id="IPR036390">
    <property type="entry name" value="WH_DNA-bd_sf"/>
</dbReference>
<dbReference type="Gene3D" id="1.10.10.10">
    <property type="entry name" value="Winged helix-like DNA-binding domain superfamily/Winged helix DNA-binding domain"/>
    <property type="match status" value="1"/>
</dbReference>
<dbReference type="SUPFAM" id="SSF46785">
    <property type="entry name" value="Winged helix' DNA-binding domain"/>
    <property type="match status" value="1"/>
</dbReference>
<evidence type="ECO:0000256" key="4">
    <source>
        <dbReference type="ARBA" id="ARBA00023125"/>
    </source>
</evidence>
<dbReference type="PANTHER" id="PTHR30363:SF4">
    <property type="entry name" value="GLYCEROL-3-PHOSPHATE REGULON REPRESSOR"/>
    <property type="match status" value="1"/>
</dbReference>
<comment type="function">
    <text evidence="6">Repressor of the lactose catabolism operon. Galactose-6-phosphate is the inducer.</text>
</comment>
<sequence length="275" mass="28842">MASLPEGVAVAAGAEAGARASKESARERQDQILRQLRSSPFVSVSELVQNLGVSDMTIRRDLKTLSARGEVNVVHGGASLPYGTPGTVDFSRRAKKLSEAKRKIAQAAQAYIPERGVIAVDAGTTAFAVIHEMSPEFRGTVISHSIPVLQHMLSMPNARVLGLGGELLIESQALVGPRAVEGLAGLKAAVLFLGAAAVDADGVYVATDMERPVKMALIDSASLVVLVADHEKFSGSAAVRLVDFSAIDVVLTDAPPRQDVSLRLKAAGTEVVVCR</sequence>
<keyword evidence="2" id="KW-0678">Repressor</keyword>
<protein>
    <recommendedName>
        <fullName evidence="1">Lactose phosphotransferase system repressor</fullName>
    </recommendedName>
</protein>
<evidence type="ECO:0000313" key="8">
    <source>
        <dbReference type="EMBL" id="BCT74249.1"/>
    </source>
</evidence>
<evidence type="ECO:0000256" key="6">
    <source>
        <dbReference type="ARBA" id="ARBA00024937"/>
    </source>
</evidence>
<dbReference type="InterPro" id="IPR050313">
    <property type="entry name" value="Carb_Metab_HTH_regulators"/>
</dbReference>
<evidence type="ECO:0000256" key="2">
    <source>
        <dbReference type="ARBA" id="ARBA00022491"/>
    </source>
</evidence>
<reference evidence="8 9" key="1">
    <citation type="journal article" date="2021" name="J. Biosci. Bioeng.">
        <title>Identification and characterization of a chc gene cluster responsible for the aromatization pathway of cyclohexanecarboxylate degradation in Sinomonas cyclohexanicum ATCC 51369.</title>
        <authorList>
            <person name="Yamamoto T."/>
            <person name="Hasegawa Y."/>
            <person name="Lau P.C.K."/>
            <person name="Iwaki H."/>
        </authorList>
    </citation>
    <scope>NUCLEOTIDE SEQUENCE [LARGE SCALE GENOMIC DNA]</scope>
    <source>
        <strain evidence="8 9">ATCC 51369</strain>
    </source>
</reference>
<dbReference type="Gene3D" id="3.40.50.1360">
    <property type="match status" value="1"/>
</dbReference>
<keyword evidence="5" id="KW-0804">Transcription</keyword>
<dbReference type="SMART" id="SM00420">
    <property type="entry name" value="HTH_DEOR"/>
    <property type="match status" value="1"/>
</dbReference>
<dbReference type="Pfam" id="PF08220">
    <property type="entry name" value="HTH_DeoR"/>
    <property type="match status" value="1"/>
</dbReference>
<dbReference type="InterPro" id="IPR036388">
    <property type="entry name" value="WH-like_DNA-bd_sf"/>
</dbReference>
<dbReference type="PANTHER" id="PTHR30363">
    <property type="entry name" value="HTH-TYPE TRANSCRIPTIONAL REGULATOR SRLR-RELATED"/>
    <property type="match status" value="1"/>
</dbReference>
<accession>A0ABM7PPY0</accession>
<evidence type="ECO:0000256" key="5">
    <source>
        <dbReference type="ARBA" id="ARBA00023163"/>
    </source>
</evidence>
<dbReference type="PROSITE" id="PS51000">
    <property type="entry name" value="HTH_DEOR_2"/>
    <property type="match status" value="1"/>
</dbReference>
<gene>
    <name evidence="8" type="primary">glpR</name>
    <name evidence="8" type="ORF">SCMU_00910</name>
</gene>
<evidence type="ECO:0000256" key="1">
    <source>
        <dbReference type="ARBA" id="ARBA00021390"/>
    </source>
</evidence>
<name>A0ABM7PPY0_SINCY</name>
<feature type="domain" description="HTH deoR-type" evidence="7">
    <location>
        <begin position="25"/>
        <end position="80"/>
    </location>
</feature>
<evidence type="ECO:0000259" key="7">
    <source>
        <dbReference type="PROSITE" id="PS51000"/>
    </source>
</evidence>
<dbReference type="InterPro" id="IPR018356">
    <property type="entry name" value="Tscrpt_reg_HTH_DeoR_CS"/>
</dbReference>
<keyword evidence="9" id="KW-1185">Reference proteome</keyword>
<dbReference type="InterPro" id="IPR001034">
    <property type="entry name" value="DeoR_HTH"/>
</dbReference>
<dbReference type="Proteomes" id="UP001319861">
    <property type="component" value="Chromosome"/>
</dbReference>
<dbReference type="SMART" id="SM01134">
    <property type="entry name" value="DeoRC"/>
    <property type="match status" value="1"/>
</dbReference>
<keyword evidence="3" id="KW-0805">Transcription regulation</keyword>
<dbReference type="PROSITE" id="PS00894">
    <property type="entry name" value="HTH_DEOR_1"/>
    <property type="match status" value="1"/>
</dbReference>
<proteinExistence type="predicted"/>
<dbReference type="SUPFAM" id="SSF100950">
    <property type="entry name" value="NagB/RpiA/CoA transferase-like"/>
    <property type="match status" value="1"/>
</dbReference>
<keyword evidence="4" id="KW-0238">DNA-binding</keyword>
<evidence type="ECO:0000256" key="3">
    <source>
        <dbReference type="ARBA" id="ARBA00023015"/>
    </source>
</evidence>
<dbReference type="EMBL" id="AP024525">
    <property type="protein sequence ID" value="BCT74249.1"/>
    <property type="molecule type" value="Genomic_DNA"/>
</dbReference>
<evidence type="ECO:0000313" key="9">
    <source>
        <dbReference type="Proteomes" id="UP001319861"/>
    </source>
</evidence>
<dbReference type="InterPro" id="IPR014036">
    <property type="entry name" value="DeoR-like_C"/>
</dbReference>
<dbReference type="InterPro" id="IPR037171">
    <property type="entry name" value="NagB/RpiA_transferase-like"/>
</dbReference>